<dbReference type="STRING" id="351607.Acel_0288"/>
<dbReference type="HAMAP" id="MF_00799">
    <property type="entry name" value="UPF0336"/>
    <property type="match status" value="1"/>
</dbReference>
<sequence length="145" mass="15491">MPAADLVGRSFAPDFPYEVSRSKIREFAAAIGDRHPAYHDVAAAQSLGHPDLVAPPTFAIVATLPASEQLVRDLGLDFASVVHGDQRFTLNRPIYAGDVLHVTVTVERARAVAGNTILTTRSDITDAARQPVGAAYTTLVIRESA</sequence>
<dbReference type="Proteomes" id="UP000008221">
    <property type="component" value="Chromosome"/>
</dbReference>
<protein>
    <recommendedName>
        <fullName evidence="1">UPF0336 protein Acel_0288</fullName>
    </recommendedName>
</protein>
<dbReference type="HOGENOM" id="CLU_116276_0_0_11"/>
<reference evidence="3 4" key="1">
    <citation type="journal article" date="2009" name="Genome Res.">
        <title>Complete genome of the cellulolytic thermophile Acidothermus cellulolyticus 11B provides insights into its ecophysiological and evolutionary adaptations.</title>
        <authorList>
            <person name="Barabote R.D."/>
            <person name="Xie G."/>
            <person name="Leu D.H."/>
            <person name="Normand P."/>
            <person name="Necsulea A."/>
            <person name="Daubin V."/>
            <person name="Medigue C."/>
            <person name="Adney W.S."/>
            <person name="Xu X.C."/>
            <person name="Lapidus A."/>
            <person name="Parales R.E."/>
            <person name="Detter C."/>
            <person name="Pujic P."/>
            <person name="Bruce D."/>
            <person name="Lavire C."/>
            <person name="Challacombe J.F."/>
            <person name="Brettin T.S."/>
            <person name="Berry A.M."/>
        </authorList>
    </citation>
    <scope>NUCLEOTIDE SEQUENCE [LARGE SCALE GENOMIC DNA]</scope>
    <source>
        <strain evidence="4">ATCC 43068 / DSM 8971 / 11B</strain>
    </source>
</reference>
<dbReference type="InterPro" id="IPR016709">
    <property type="entry name" value="HadA-like"/>
</dbReference>
<dbReference type="AlphaFoldDB" id="A0LRK2"/>
<dbReference type="InterPro" id="IPR039569">
    <property type="entry name" value="FAS1-like_DH_region"/>
</dbReference>
<evidence type="ECO:0000256" key="1">
    <source>
        <dbReference type="HAMAP-Rule" id="MF_00799"/>
    </source>
</evidence>
<dbReference type="OrthoDB" id="5415111at2"/>
<evidence type="ECO:0000313" key="4">
    <source>
        <dbReference type="Proteomes" id="UP000008221"/>
    </source>
</evidence>
<comment type="similarity">
    <text evidence="1">Belongs to the UPF0336 family.</text>
</comment>
<dbReference type="SUPFAM" id="SSF54637">
    <property type="entry name" value="Thioesterase/thiol ester dehydrase-isomerase"/>
    <property type="match status" value="1"/>
</dbReference>
<proteinExistence type="inferred from homology"/>
<dbReference type="KEGG" id="ace:Acel_0288"/>
<feature type="domain" description="FAS1-like dehydratase" evidence="2">
    <location>
        <begin position="6"/>
        <end position="132"/>
    </location>
</feature>
<dbReference type="PIRSF" id="PIRSF018072">
    <property type="entry name" value="UCP018072"/>
    <property type="match status" value="1"/>
</dbReference>
<dbReference type="eggNOG" id="COG2030">
    <property type="taxonomic scope" value="Bacteria"/>
</dbReference>
<evidence type="ECO:0000259" key="2">
    <source>
        <dbReference type="Pfam" id="PF13452"/>
    </source>
</evidence>
<dbReference type="EMBL" id="CP000481">
    <property type="protein sequence ID" value="ABK52062.1"/>
    <property type="molecule type" value="Genomic_DNA"/>
</dbReference>
<accession>A0LRK2</accession>
<dbReference type="Pfam" id="PF13452">
    <property type="entry name" value="FAS1_DH_region"/>
    <property type="match status" value="1"/>
</dbReference>
<keyword evidence="4" id="KW-1185">Reference proteome</keyword>
<evidence type="ECO:0000313" key="3">
    <source>
        <dbReference type="EMBL" id="ABK52062.1"/>
    </source>
</evidence>
<organism evidence="3 4">
    <name type="scientific">Acidothermus cellulolyticus (strain ATCC 43068 / DSM 8971 / 11B)</name>
    <dbReference type="NCBI Taxonomy" id="351607"/>
    <lineage>
        <taxon>Bacteria</taxon>
        <taxon>Bacillati</taxon>
        <taxon>Actinomycetota</taxon>
        <taxon>Actinomycetes</taxon>
        <taxon>Acidothermales</taxon>
        <taxon>Acidothermaceae</taxon>
        <taxon>Acidothermus</taxon>
    </lineage>
</organism>
<dbReference type="CDD" id="cd03441">
    <property type="entry name" value="R_hydratase_like"/>
    <property type="match status" value="1"/>
</dbReference>
<dbReference type="InterPro" id="IPR029069">
    <property type="entry name" value="HotDog_dom_sf"/>
</dbReference>
<dbReference type="Gene3D" id="3.10.129.10">
    <property type="entry name" value="Hotdog Thioesterase"/>
    <property type="match status" value="1"/>
</dbReference>
<name>A0LRK2_ACIC1</name>
<dbReference type="InParanoid" id="A0LRK2"/>
<dbReference type="RefSeq" id="WP_011719125.1">
    <property type="nucleotide sequence ID" value="NC_008578.1"/>
</dbReference>
<gene>
    <name evidence="3" type="ordered locus">Acel_0288</name>
</gene>